<gene>
    <name evidence="2" type="ORF">EAH89_14585</name>
</gene>
<organism evidence="2 3">
    <name type="scientific">Muricoccus nepalensis</name>
    <dbReference type="NCBI Taxonomy" id="1854500"/>
    <lineage>
        <taxon>Bacteria</taxon>
        <taxon>Pseudomonadati</taxon>
        <taxon>Pseudomonadota</taxon>
        <taxon>Alphaproteobacteria</taxon>
        <taxon>Acetobacterales</taxon>
        <taxon>Roseomonadaceae</taxon>
        <taxon>Muricoccus</taxon>
    </lineage>
</organism>
<accession>A0A502G133</accession>
<sequence length="1061" mass="118339">MPDTNVARPCLAPFSLKDAPALIERVFPAQKVGIEAQKERKAGPGQTLTALGSYWKGRKPLVLVRATVLASLLPSTEDPQADLEIFDLLMRMDEEGIWRREPSISADDVLECPAIDPLEKLPHVFRVVDEKGKITSGWTPIKLVGYGRREDRDAERARILRERVDLRRRAVSSMPFSRQVSISKRLEEVEDLSLQEDPLYEGVWEKVNHHLGTTARSVHQLVEQLGVARFGHRPIVGDPFAGGGSIPFEAARSGCSVVASDLNPIAAMLTWGALNVIGADDESRARIIEEQSLLAATVDNEIIRLGIEHDAQSNRAKAYLYCLETVDPQTGWRVPMCPSWVISNNRRCAARLDPDYAKKCFNIIVESGLSKDEMTKAAQGTVRDGHLVYSLAPIQGEEEREWRIPVSRLRGDGEGSAGPDGSRNNKLRAWELSDFEAREPSWVAQASPVVPGSAPGAWIGGDVFLERLYAIQWLSALDLQEGKARPETWFDGARPDDLERERRVAQQVRDNIAEWQANGFVPDMRIEPGEKTDEPIRTRGWTYWHHLFSPRALLRQALYGRYGSSPVASLSRARDADRTSKLCRWNADPQPTQLPKIEQVFSNQALNTLYNWGVYSDAGLEKYHLKISHCPMSAADFSLETHPASATKKEASLWIFDPPYADAVHYHEITEFFIAWLRKNPPAPFDQWTWDSRRPLAIQGKGEAFRREMVAAFSAMAGNMPDNGLQVCMFTHKDAGVWADMAGIVWASGLRVTAAWYVSTETSSELKKGGYVQGTVLLVLRKRTEDEYGFKSEIVPEVRARVQAQVETLTGLNQSVRGGGRDENLFSDADIQMAGYAAALEVLTTYTHIDGVDMTREALRPREERRRGQPAPIGLVEEMISLAVSTATELMVPEGIPEAMWDRLPPATRFYLRMTTAEGEWPAGSPGGKLDEYQNFAKAYRAEGWEDLMAERAPNRARLKTATEFRAALLRGHPVADGPLRPTLYAIMSLARDADREVDPETSGKAALHGLRDHFGEASWLGVRDNVRALATWFGRTWSRRNPAEAVAARVLAGLIGSERL</sequence>
<keyword evidence="3" id="KW-1185">Reference proteome</keyword>
<dbReference type="AlphaFoldDB" id="A0A502G133"/>
<dbReference type="InterPro" id="IPR029063">
    <property type="entry name" value="SAM-dependent_MTases_sf"/>
</dbReference>
<evidence type="ECO:0000313" key="3">
    <source>
        <dbReference type="Proteomes" id="UP000317078"/>
    </source>
</evidence>
<evidence type="ECO:0000313" key="2">
    <source>
        <dbReference type="EMBL" id="TPG55475.1"/>
    </source>
</evidence>
<proteinExistence type="predicted"/>
<dbReference type="NCBIfam" id="NF042963">
    <property type="entry name" value="DUF1156_antiphage"/>
    <property type="match status" value="1"/>
</dbReference>
<name>A0A502G133_9PROT</name>
<dbReference type="Pfam" id="PF06634">
    <property type="entry name" value="DUF1156"/>
    <property type="match status" value="1"/>
</dbReference>
<dbReference type="SUPFAM" id="SSF53335">
    <property type="entry name" value="S-adenosyl-L-methionine-dependent methyltransferases"/>
    <property type="match status" value="1"/>
</dbReference>
<dbReference type="RefSeq" id="WP_140884413.1">
    <property type="nucleotide sequence ID" value="NZ_RCZP01000013.1"/>
</dbReference>
<evidence type="ECO:0000259" key="1">
    <source>
        <dbReference type="Pfam" id="PF06634"/>
    </source>
</evidence>
<dbReference type="Proteomes" id="UP000317078">
    <property type="component" value="Unassembled WGS sequence"/>
</dbReference>
<dbReference type="EMBL" id="RCZP01000013">
    <property type="protein sequence ID" value="TPG55475.1"/>
    <property type="molecule type" value="Genomic_DNA"/>
</dbReference>
<reference evidence="2 3" key="1">
    <citation type="journal article" date="2019" name="Environ. Microbiol.">
        <title>Species interactions and distinct microbial communities in high Arctic permafrost affected cryosols are associated with the CH4 and CO2 gas fluxes.</title>
        <authorList>
            <person name="Altshuler I."/>
            <person name="Hamel J."/>
            <person name="Turney S."/>
            <person name="Magnuson E."/>
            <person name="Levesque R."/>
            <person name="Greer C."/>
            <person name="Whyte L.G."/>
        </authorList>
    </citation>
    <scope>NUCLEOTIDE SEQUENCE [LARGE SCALE GENOMIC DNA]</scope>
    <source>
        <strain evidence="2 3">S9.3B</strain>
    </source>
</reference>
<dbReference type="InterPro" id="IPR009537">
    <property type="entry name" value="DUF1156"/>
</dbReference>
<feature type="domain" description="DUF1156" evidence="1">
    <location>
        <begin position="26"/>
        <end position="86"/>
    </location>
</feature>
<dbReference type="InterPro" id="IPR049953">
    <property type="entry name" value="Antiphage_assoc"/>
</dbReference>
<dbReference type="OrthoDB" id="3197274at2"/>
<comment type="caution">
    <text evidence="2">The sequence shown here is derived from an EMBL/GenBank/DDBJ whole genome shotgun (WGS) entry which is preliminary data.</text>
</comment>
<protein>
    <submittedName>
        <fullName evidence="2">DUF1156 domain-containing protein</fullName>
    </submittedName>
</protein>